<name>A0ABC8TQ14_9AQUA</name>
<proteinExistence type="predicted"/>
<accession>A0ABC8TQ14</accession>
<comment type="caution">
    <text evidence="2">The sequence shown here is derived from an EMBL/GenBank/DDBJ whole genome shotgun (WGS) entry which is preliminary data.</text>
</comment>
<reference evidence="2 3" key="1">
    <citation type="submission" date="2024-02" db="EMBL/GenBank/DDBJ databases">
        <authorList>
            <person name="Vignale AGUSTIN F."/>
            <person name="Sosa J E."/>
            <person name="Modenutti C."/>
        </authorList>
    </citation>
    <scope>NUCLEOTIDE SEQUENCE [LARGE SCALE GENOMIC DNA]</scope>
</reference>
<feature type="region of interest" description="Disordered" evidence="1">
    <location>
        <begin position="1"/>
        <end position="28"/>
    </location>
</feature>
<sequence length="69" mass="7660">NLLELREPKPPCKSLMSRGKGKRRGWLMPLDRGKSQGAALTTWQKLAHATRHLGLAPCHSVFCQASPCH</sequence>
<evidence type="ECO:0000313" key="2">
    <source>
        <dbReference type="EMBL" id="CAK9171228.1"/>
    </source>
</evidence>
<organism evidence="2 3">
    <name type="scientific">Ilex paraguariensis</name>
    <name type="common">yerba mate</name>
    <dbReference type="NCBI Taxonomy" id="185542"/>
    <lineage>
        <taxon>Eukaryota</taxon>
        <taxon>Viridiplantae</taxon>
        <taxon>Streptophyta</taxon>
        <taxon>Embryophyta</taxon>
        <taxon>Tracheophyta</taxon>
        <taxon>Spermatophyta</taxon>
        <taxon>Magnoliopsida</taxon>
        <taxon>eudicotyledons</taxon>
        <taxon>Gunneridae</taxon>
        <taxon>Pentapetalae</taxon>
        <taxon>asterids</taxon>
        <taxon>campanulids</taxon>
        <taxon>Aquifoliales</taxon>
        <taxon>Aquifoliaceae</taxon>
        <taxon>Ilex</taxon>
    </lineage>
</organism>
<dbReference type="Proteomes" id="UP001642360">
    <property type="component" value="Unassembled WGS sequence"/>
</dbReference>
<dbReference type="AlphaFoldDB" id="A0ABC8TQ14"/>
<feature type="non-terminal residue" evidence="2">
    <location>
        <position position="1"/>
    </location>
</feature>
<keyword evidence="3" id="KW-1185">Reference proteome</keyword>
<evidence type="ECO:0000313" key="3">
    <source>
        <dbReference type="Proteomes" id="UP001642360"/>
    </source>
</evidence>
<feature type="compositionally biased region" description="Basic and acidic residues" evidence="1">
    <location>
        <begin position="1"/>
        <end position="10"/>
    </location>
</feature>
<protein>
    <submittedName>
        <fullName evidence="2">Uncharacterized protein</fullName>
    </submittedName>
</protein>
<dbReference type="EMBL" id="CAUOFW020005681">
    <property type="protein sequence ID" value="CAK9171228.1"/>
    <property type="molecule type" value="Genomic_DNA"/>
</dbReference>
<evidence type="ECO:0000256" key="1">
    <source>
        <dbReference type="SAM" id="MobiDB-lite"/>
    </source>
</evidence>
<gene>
    <name evidence="2" type="ORF">ILEXP_LOCUS40772</name>
</gene>